<dbReference type="PANTHER" id="PTHR10707">
    <property type="entry name" value="CYTOCHROME C OXIDASE SUBUNIT IV"/>
    <property type="match status" value="1"/>
</dbReference>
<evidence type="ECO:0000256" key="8">
    <source>
        <dbReference type="ARBA" id="ARBA00023128"/>
    </source>
</evidence>
<evidence type="ECO:0000256" key="1">
    <source>
        <dbReference type="ARBA" id="ARBA00004434"/>
    </source>
</evidence>
<keyword evidence="3 10" id="KW-0812">Transmembrane</keyword>
<evidence type="ECO:0000256" key="4">
    <source>
        <dbReference type="ARBA" id="ARBA00022792"/>
    </source>
</evidence>
<proteinExistence type="evidence at transcript level"/>
<sequence length="166" mass="19743">MALRTLTLLRYWNKIQTRCNTVHAICNKIGNREILGNYTFAEPTYIDHWVFPLSTLRYKEITPNIQTLRNKEKGDWRHLSIAEKKLLYRASFRQTYAEFSAKTGEWKVILGVVLMHCTVSLWIYLYILYYINSSLPVSFKKDYLLAKYDRLDALNTHAWRNLTSNR</sequence>
<organism evidence="11">
    <name type="scientific">Ceratosolen solmsi</name>
    <dbReference type="NCBI Taxonomy" id="142686"/>
    <lineage>
        <taxon>Eukaryota</taxon>
        <taxon>Metazoa</taxon>
        <taxon>Ecdysozoa</taxon>
        <taxon>Arthropoda</taxon>
        <taxon>Hexapoda</taxon>
        <taxon>Insecta</taxon>
        <taxon>Pterygota</taxon>
        <taxon>Neoptera</taxon>
        <taxon>Endopterygota</taxon>
        <taxon>Hymenoptera</taxon>
        <taxon>Apocrita</taxon>
        <taxon>Proctotrupomorpha</taxon>
        <taxon>Chalcidoidea</taxon>
        <taxon>Agaonidae</taxon>
        <taxon>Agaoninae</taxon>
        <taxon>Ceratosolen</taxon>
    </lineage>
</organism>
<dbReference type="InterPro" id="IPR004203">
    <property type="entry name" value="Cyt_c_oxidase_su4_fam"/>
</dbReference>
<keyword evidence="9 10" id="KW-0472">Membrane</keyword>
<keyword evidence="7" id="KW-0560">Oxidoreductase</keyword>
<dbReference type="GO" id="GO:0005743">
    <property type="term" value="C:mitochondrial inner membrane"/>
    <property type="evidence" value="ECO:0007669"/>
    <property type="project" value="UniProtKB-SubCell"/>
</dbReference>
<evidence type="ECO:0000256" key="3">
    <source>
        <dbReference type="ARBA" id="ARBA00022692"/>
    </source>
</evidence>
<evidence type="ECO:0000313" key="11">
    <source>
        <dbReference type="EMBL" id="AIX97500.1"/>
    </source>
</evidence>
<protein>
    <recommendedName>
        <fullName evidence="10">Cytochrome c oxidase subunit 4</fullName>
    </recommendedName>
</protein>
<keyword evidence="6 10" id="KW-1133">Transmembrane helix</keyword>
<name>A0A0A1CM75_9HYME</name>
<dbReference type="PRINTS" id="PR01873">
    <property type="entry name" value="CYTCOXIDASE4"/>
</dbReference>
<keyword evidence="8 10" id="KW-0496">Mitochondrion</keyword>
<evidence type="ECO:0000256" key="6">
    <source>
        <dbReference type="ARBA" id="ARBA00022989"/>
    </source>
</evidence>
<comment type="function">
    <text evidence="10">Component of the cytochrome c oxidase, the last enzyme in the mitochondrial electron transport chain which drives oxidative phosphorylation.</text>
</comment>
<dbReference type="UniPathway" id="UPA00705"/>
<evidence type="ECO:0000256" key="10">
    <source>
        <dbReference type="RuleBase" id="RU367145"/>
    </source>
</evidence>
<dbReference type="EMBL" id="KM275744">
    <property type="protein sequence ID" value="AIX97500.1"/>
    <property type="molecule type" value="mRNA"/>
</dbReference>
<accession>A0A0A1CM75</accession>
<comment type="subcellular location">
    <subcellularLocation>
        <location evidence="1 10">Mitochondrion inner membrane</location>
        <topology evidence="1 10">Single-pass membrane protein</topology>
    </subcellularLocation>
</comment>
<evidence type="ECO:0000256" key="5">
    <source>
        <dbReference type="ARBA" id="ARBA00022946"/>
    </source>
</evidence>
<dbReference type="GO" id="GO:0016491">
    <property type="term" value="F:oxidoreductase activity"/>
    <property type="evidence" value="ECO:0007669"/>
    <property type="project" value="UniProtKB-KW"/>
</dbReference>
<keyword evidence="5" id="KW-0809">Transit peptide</keyword>
<evidence type="ECO:0000256" key="9">
    <source>
        <dbReference type="ARBA" id="ARBA00023136"/>
    </source>
</evidence>
<dbReference type="CDD" id="cd00922">
    <property type="entry name" value="Cyt_c_Oxidase_IV"/>
    <property type="match status" value="1"/>
</dbReference>
<keyword evidence="4 10" id="KW-0999">Mitochondrion inner membrane</keyword>
<dbReference type="GO" id="GO:0045277">
    <property type="term" value="C:respiratory chain complex IV"/>
    <property type="evidence" value="ECO:0007669"/>
    <property type="project" value="InterPro"/>
</dbReference>
<comment type="subunit">
    <text evidence="10">Component of the cytochrome c oxidase (complex IV, CIV), a multisubunit enzyme composed of 14 subunits.</text>
</comment>
<dbReference type="Gene3D" id="1.10.442.10">
    <property type="entry name" value="Cytochrome c oxidase subunit IV"/>
    <property type="match status" value="1"/>
</dbReference>
<reference evidence="11" key="1">
    <citation type="submission" date="2014-08" db="EMBL/GenBank/DDBJ databases">
        <title>Effects of Wolbachia infection on coevolution of oxidative-phosphorylation-related proteins in Ceratosolen solmsi Mayr (Hymenoptera: Agaonidae).</title>
        <authorList>
            <person name="Li Z.-Z."/>
        </authorList>
    </citation>
    <scope>NUCLEOTIDE SEQUENCE</scope>
</reference>
<dbReference type="GO" id="GO:0006123">
    <property type="term" value="P:mitochondrial electron transport, cytochrome c to oxygen"/>
    <property type="evidence" value="ECO:0007669"/>
    <property type="project" value="InterPro"/>
</dbReference>
<dbReference type="AlphaFoldDB" id="A0A0A1CM75"/>
<dbReference type="Pfam" id="PF02936">
    <property type="entry name" value="COX4"/>
    <property type="match status" value="1"/>
</dbReference>
<dbReference type="InterPro" id="IPR013288">
    <property type="entry name" value="Cyt_c_oxidase_su4"/>
</dbReference>
<comment type="pathway">
    <text evidence="10">Energy metabolism; oxidative phosphorylation.</text>
</comment>
<comment type="similarity">
    <text evidence="2 10">Belongs to the cytochrome c oxidase IV family.</text>
</comment>
<dbReference type="PANTHER" id="PTHR10707:SF10">
    <property type="entry name" value="CYTOCHROME C OXIDASE SUBUNIT 4"/>
    <property type="match status" value="1"/>
</dbReference>
<evidence type="ECO:0000256" key="2">
    <source>
        <dbReference type="ARBA" id="ARBA00008135"/>
    </source>
</evidence>
<feature type="transmembrane region" description="Helical" evidence="10">
    <location>
        <begin position="108"/>
        <end position="131"/>
    </location>
</feature>
<dbReference type="InterPro" id="IPR036639">
    <property type="entry name" value="Cyt_c_oxidase_su4_sf"/>
</dbReference>
<evidence type="ECO:0000256" key="7">
    <source>
        <dbReference type="ARBA" id="ARBA00023002"/>
    </source>
</evidence>
<dbReference type="SUPFAM" id="SSF81406">
    <property type="entry name" value="Mitochondrial cytochrome c oxidase subunit IV"/>
    <property type="match status" value="1"/>
</dbReference>